<evidence type="ECO:0000313" key="3">
    <source>
        <dbReference type="Proteomes" id="UP000549617"/>
    </source>
</evidence>
<reference evidence="2 3" key="1">
    <citation type="submission" date="2020-08" db="EMBL/GenBank/DDBJ databases">
        <title>Genomic Encyclopedia of Type Strains, Phase IV (KMG-IV): sequencing the most valuable type-strain genomes for metagenomic binning, comparative biology and taxonomic classification.</title>
        <authorList>
            <person name="Goeker M."/>
        </authorList>
    </citation>
    <scope>NUCLEOTIDE SEQUENCE [LARGE SCALE GENOMIC DNA]</scope>
    <source>
        <strain evidence="2 3">DSM 25079</strain>
    </source>
</reference>
<dbReference type="PANTHER" id="PTHR30441:SF4">
    <property type="entry name" value="PROTEIN ASMA"/>
    <property type="match status" value="1"/>
</dbReference>
<organism evidence="2 3">
    <name type="scientific">Sphingobium boeckii</name>
    <dbReference type="NCBI Taxonomy" id="1082345"/>
    <lineage>
        <taxon>Bacteria</taxon>
        <taxon>Pseudomonadati</taxon>
        <taxon>Pseudomonadota</taxon>
        <taxon>Alphaproteobacteria</taxon>
        <taxon>Sphingomonadales</taxon>
        <taxon>Sphingomonadaceae</taxon>
        <taxon>Sphingobium</taxon>
    </lineage>
</organism>
<dbReference type="GO" id="GO:0005886">
    <property type="term" value="C:plasma membrane"/>
    <property type="evidence" value="ECO:0007669"/>
    <property type="project" value="TreeGrafter"/>
</dbReference>
<feature type="domain" description="AsmA" evidence="1">
    <location>
        <begin position="11"/>
        <end position="148"/>
    </location>
</feature>
<dbReference type="GO" id="GO:0090313">
    <property type="term" value="P:regulation of protein targeting to membrane"/>
    <property type="evidence" value="ECO:0007669"/>
    <property type="project" value="TreeGrafter"/>
</dbReference>
<dbReference type="EMBL" id="JACIJC010000003">
    <property type="protein sequence ID" value="MBB5686039.1"/>
    <property type="molecule type" value="Genomic_DNA"/>
</dbReference>
<evidence type="ECO:0000259" key="1">
    <source>
        <dbReference type="Pfam" id="PF05170"/>
    </source>
</evidence>
<dbReference type="AlphaFoldDB" id="A0A7W9AI35"/>
<dbReference type="InterPro" id="IPR052894">
    <property type="entry name" value="AsmA-related"/>
</dbReference>
<dbReference type="RefSeq" id="WP_184018027.1">
    <property type="nucleotide sequence ID" value="NZ_JACIJC010000003.1"/>
</dbReference>
<dbReference type="Proteomes" id="UP000549617">
    <property type="component" value="Unassembled WGS sequence"/>
</dbReference>
<protein>
    <recommendedName>
        <fullName evidence="1">AsmA domain-containing protein</fullName>
    </recommendedName>
</protein>
<dbReference type="Pfam" id="PF05170">
    <property type="entry name" value="AsmA"/>
    <property type="match status" value="2"/>
</dbReference>
<dbReference type="PANTHER" id="PTHR30441">
    <property type="entry name" value="DUF748 DOMAIN-CONTAINING PROTEIN"/>
    <property type="match status" value="1"/>
</dbReference>
<gene>
    <name evidence="2" type="ORF">FHS49_002055</name>
</gene>
<accession>A0A7W9AI35</accession>
<keyword evidence="3" id="KW-1185">Reference proteome</keyword>
<sequence length="616" mass="65003">MVKRSGRSRWIWLAVIPLGVVALALLALALFPWGALRTMAEERLSASLDRPVTIASAERTDRFSFHPTILLRGVRIPQAAWAGQGDLLNLATARVRFAALPLLLGDLRIEAVELDGMKIALVRDAAGRESWNNGKKDRDKAASRPAISTLTIANSSLSYADAKRDRSFTAALSADINRGLTLSGTGLIRGAPVTLTASGGAIAGVKPGTPWPFRAEIAGKAVGMTAVGRMDGPLDIGHLTAAVTGYGDDLRMLDAIIEAGLPGTQPVKLKANVRRDSPDWIVTALTGTIGRSDIAGHATIRKRDGRTRIEGAIASNRFDFNSLSSDEGLRKGALLKARIGDRIVPPTAIDLKSVARTDGRLELSVKQLLWPGSSPFRHLRGTLTLEQSHLKIEPLTLGLTRGRLDGRITVDQRKGGPMFTVDLTLAQARLLDFFPATAIDGSLAGRIRLSGPGGTIRAAIGRSSGSIALVARDGTIPARTASLLGQDVGRGVTGDKEEMAVLRCMVARLDVSRGVAQANPVVIDTSRALTRVTGRISLADERLMLTLSGAPKKQSLLRLAGTIPIGGTITHPDIQVPEQTKSAGGILKMLGRAIAGKQGAVAADANCGALTAKALR</sequence>
<proteinExistence type="predicted"/>
<name>A0A7W9AI35_9SPHN</name>
<dbReference type="InterPro" id="IPR007844">
    <property type="entry name" value="AsmA"/>
</dbReference>
<feature type="domain" description="AsmA" evidence="1">
    <location>
        <begin position="285"/>
        <end position="519"/>
    </location>
</feature>
<comment type="caution">
    <text evidence="2">The sequence shown here is derived from an EMBL/GenBank/DDBJ whole genome shotgun (WGS) entry which is preliminary data.</text>
</comment>
<evidence type="ECO:0000313" key="2">
    <source>
        <dbReference type="EMBL" id="MBB5686039.1"/>
    </source>
</evidence>